<keyword evidence="2" id="KW-0472">Membrane</keyword>
<keyword evidence="2" id="KW-0812">Transmembrane</keyword>
<evidence type="ECO:0000313" key="4">
    <source>
        <dbReference type="Proteomes" id="UP000007151"/>
    </source>
</evidence>
<gene>
    <name evidence="3" type="ORF">KGM_207328</name>
</gene>
<keyword evidence="2" id="KW-1133">Transmembrane helix</keyword>
<dbReference type="EMBL" id="AGBW02014908">
    <property type="protein sequence ID" value="OWR40900.1"/>
    <property type="molecule type" value="Genomic_DNA"/>
</dbReference>
<name>A0A212EHF1_DANPL</name>
<evidence type="ECO:0000256" key="1">
    <source>
        <dbReference type="SAM" id="MobiDB-lite"/>
    </source>
</evidence>
<evidence type="ECO:0000256" key="2">
    <source>
        <dbReference type="SAM" id="Phobius"/>
    </source>
</evidence>
<dbReference type="AlphaFoldDB" id="A0A212EHF1"/>
<evidence type="ECO:0000313" key="3">
    <source>
        <dbReference type="EMBL" id="OWR40900.1"/>
    </source>
</evidence>
<dbReference type="KEGG" id="dpl:KGM_207328"/>
<feature type="compositionally biased region" description="Basic and acidic residues" evidence="1">
    <location>
        <begin position="36"/>
        <end position="55"/>
    </location>
</feature>
<reference evidence="3 4" key="1">
    <citation type="journal article" date="2011" name="Cell">
        <title>The monarch butterfly genome yields insights into long-distance migration.</title>
        <authorList>
            <person name="Zhan S."/>
            <person name="Merlin C."/>
            <person name="Boore J.L."/>
            <person name="Reppert S.M."/>
        </authorList>
    </citation>
    <scope>NUCLEOTIDE SEQUENCE [LARGE SCALE GENOMIC DNA]</scope>
    <source>
        <strain evidence="3">F-2</strain>
    </source>
</reference>
<protein>
    <submittedName>
        <fullName evidence="3">Uncharacterized protein</fullName>
    </submittedName>
</protein>
<keyword evidence="4" id="KW-1185">Reference proteome</keyword>
<organism evidence="3 4">
    <name type="scientific">Danaus plexippus plexippus</name>
    <dbReference type="NCBI Taxonomy" id="278856"/>
    <lineage>
        <taxon>Eukaryota</taxon>
        <taxon>Metazoa</taxon>
        <taxon>Ecdysozoa</taxon>
        <taxon>Arthropoda</taxon>
        <taxon>Hexapoda</taxon>
        <taxon>Insecta</taxon>
        <taxon>Pterygota</taxon>
        <taxon>Neoptera</taxon>
        <taxon>Endopterygota</taxon>
        <taxon>Lepidoptera</taxon>
        <taxon>Glossata</taxon>
        <taxon>Ditrysia</taxon>
        <taxon>Papilionoidea</taxon>
        <taxon>Nymphalidae</taxon>
        <taxon>Danainae</taxon>
        <taxon>Danaini</taxon>
        <taxon>Danaina</taxon>
        <taxon>Danaus</taxon>
        <taxon>Danaus</taxon>
    </lineage>
</organism>
<comment type="caution">
    <text evidence="3">The sequence shown here is derived from an EMBL/GenBank/DDBJ whole genome shotgun (WGS) entry which is preliminary data.</text>
</comment>
<proteinExistence type="predicted"/>
<dbReference type="Proteomes" id="UP000007151">
    <property type="component" value="Unassembled WGS sequence"/>
</dbReference>
<sequence>MDRVEQFRLIAMVISMASVIGYSYGFINFHNLTPDRPTKQTKPDTKEERNYERNKHSPSYGVQDRY</sequence>
<dbReference type="InParanoid" id="A0A212EHF1"/>
<feature type="region of interest" description="Disordered" evidence="1">
    <location>
        <begin position="33"/>
        <end position="66"/>
    </location>
</feature>
<accession>A0A212EHF1</accession>
<feature type="transmembrane region" description="Helical" evidence="2">
    <location>
        <begin position="7"/>
        <end position="27"/>
    </location>
</feature>